<dbReference type="PROSITE" id="PS51898">
    <property type="entry name" value="TYR_RECOMBINASE"/>
    <property type="match status" value="1"/>
</dbReference>
<dbReference type="InterPro" id="IPR050090">
    <property type="entry name" value="Tyrosine_recombinase_XerCD"/>
</dbReference>
<dbReference type="InterPro" id="IPR013762">
    <property type="entry name" value="Integrase-like_cat_sf"/>
</dbReference>
<gene>
    <name evidence="6" type="ORF">SB6408_02975</name>
</gene>
<sequence length="356" mass="41045">MSLMLSRHGIWYYRKVNLMPCGKRREYRRSLGTRSKTEALKRVERFADRQWTVVDTPVVASPLQVFAPASLGFDELKYQSEQYVTFKSKEVGERETASIRRCLNSYFKFTNQPASKSQAAAFIAGLDLSIPTKNKYVKKIGSFFRWLSNRVDFEVKNPFDGLMQKDKESAASKRGSYSVSQLKRLISSLESLPEWKRWIILLGRFTGMRANEICQLYHCDIKKIDEIWCAVVDDSQEGQTVKTDNSKRSIPLHQELISNGFLEYVENAKGRLFPQLTYYKGSFSHYFTRWFSSFRKRISVPEFHSLRHYVATAFKTAGVAEQFAGAFLGHANSSITYNRYGKSIGLSELYALLVHL</sequence>
<evidence type="ECO:0000256" key="3">
    <source>
        <dbReference type="ARBA" id="ARBA00023125"/>
    </source>
</evidence>
<proteinExistence type="inferred from homology"/>
<accession>A0A564NWS4</accession>
<evidence type="ECO:0000256" key="4">
    <source>
        <dbReference type="ARBA" id="ARBA00023172"/>
    </source>
</evidence>
<name>A0A564NWS4_9ENTR</name>
<dbReference type="CDD" id="cd01184">
    <property type="entry name" value="INT_C_like_1"/>
    <property type="match status" value="1"/>
</dbReference>
<dbReference type="GO" id="GO:0003677">
    <property type="term" value="F:DNA binding"/>
    <property type="evidence" value="ECO:0007669"/>
    <property type="project" value="UniProtKB-KW"/>
</dbReference>
<dbReference type="RefSeq" id="WP_065812681.1">
    <property type="nucleotide sequence ID" value="NZ_CABGHF010000067.1"/>
</dbReference>
<keyword evidence="3" id="KW-0238">DNA-binding</keyword>
<dbReference type="InterPro" id="IPR002104">
    <property type="entry name" value="Integrase_catalytic"/>
</dbReference>
<keyword evidence="4" id="KW-0233">DNA recombination</keyword>
<dbReference type="GO" id="GO:0015074">
    <property type="term" value="P:DNA integration"/>
    <property type="evidence" value="ECO:0007669"/>
    <property type="project" value="UniProtKB-KW"/>
</dbReference>
<dbReference type="AlphaFoldDB" id="A0A564NWS4"/>
<feature type="domain" description="Tyr recombinase" evidence="5">
    <location>
        <begin position="172"/>
        <end position="354"/>
    </location>
</feature>
<dbReference type="PANTHER" id="PTHR30349:SF41">
    <property type="entry name" value="INTEGRASE_RECOMBINASE PROTEIN MJ0367-RELATED"/>
    <property type="match status" value="1"/>
</dbReference>
<evidence type="ECO:0000259" key="5">
    <source>
        <dbReference type="PROSITE" id="PS51898"/>
    </source>
</evidence>
<evidence type="ECO:0000256" key="1">
    <source>
        <dbReference type="ARBA" id="ARBA00008857"/>
    </source>
</evidence>
<evidence type="ECO:0000256" key="2">
    <source>
        <dbReference type="ARBA" id="ARBA00022908"/>
    </source>
</evidence>
<evidence type="ECO:0000313" key="6">
    <source>
        <dbReference type="EMBL" id="VUT10826.1"/>
    </source>
</evidence>
<dbReference type="EMBL" id="CABGHF010000067">
    <property type="protein sequence ID" value="VUT10826.1"/>
    <property type="molecule type" value="Genomic_DNA"/>
</dbReference>
<evidence type="ECO:0000313" key="7">
    <source>
        <dbReference type="Proteomes" id="UP000318370"/>
    </source>
</evidence>
<dbReference type="SUPFAM" id="SSF56349">
    <property type="entry name" value="DNA breaking-rejoining enzymes"/>
    <property type="match status" value="1"/>
</dbReference>
<dbReference type="PANTHER" id="PTHR30349">
    <property type="entry name" value="PHAGE INTEGRASE-RELATED"/>
    <property type="match status" value="1"/>
</dbReference>
<dbReference type="Proteomes" id="UP000318370">
    <property type="component" value="Unassembled WGS sequence"/>
</dbReference>
<protein>
    <recommendedName>
        <fullName evidence="5">Tyr recombinase domain-containing protein</fullName>
    </recommendedName>
</protein>
<dbReference type="InterPro" id="IPR011010">
    <property type="entry name" value="DNA_brk_join_enz"/>
</dbReference>
<organism evidence="6 7">
    <name type="scientific">Klebsiella spallanzanii</name>
    <dbReference type="NCBI Taxonomy" id="2587528"/>
    <lineage>
        <taxon>Bacteria</taxon>
        <taxon>Pseudomonadati</taxon>
        <taxon>Pseudomonadota</taxon>
        <taxon>Gammaproteobacteria</taxon>
        <taxon>Enterobacterales</taxon>
        <taxon>Enterobacteriaceae</taxon>
        <taxon>Klebsiella/Raoultella group</taxon>
        <taxon>Klebsiella</taxon>
    </lineage>
</organism>
<dbReference type="GO" id="GO:0006310">
    <property type="term" value="P:DNA recombination"/>
    <property type="evidence" value="ECO:0007669"/>
    <property type="project" value="UniProtKB-KW"/>
</dbReference>
<dbReference type="Pfam" id="PF00589">
    <property type="entry name" value="Phage_integrase"/>
    <property type="match status" value="1"/>
</dbReference>
<dbReference type="Gene3D" id="1.10.443.10">
    <property type="entry name" value="Intergrase catalytic core"/>
    <property type="match status" value="1"/>
</dbReference>
<reference evidence="6 7" key="1">
    <citation type="submission" date="2019-07" db="EMBL/GenBank/DDBJ databases">
        <authorList>
            <person name="Brisse S."/>
            <person name="Rodrigues C."/>
            <person name="Thorpe H."/>
        </authorList>
    </citation>
    <scope>NUCLEOTIDE SEQUENCE [LARGE SCALE GENOMIC DNA]</scope>
    <source>
        <strain evidence="6">SB6408</strain>
    </source>
</reference>
<keyword evidence="2" id="KW-0229">DNA integration</keyword>
<comment type="similarity">
    <text evidence="1">Belongs to the 'phage' integrase family.</text>
</comment>